<dbReference type="Proteomes" id="UP001596106">
    <property type="component" value="Unassembled WGS sequence"/>
</dbReference>
<reference evidence="2" key="1">
    <citation type="journal article" date="2019" name="Int. J. Syst. Evol. Microbiol.">
        <title>The Global Catalogue of Microorganisms (GCM) 10K type strain sequencing project: providing services to taxonomists for standard genome sequencing and annotation.</title>
        <authorList>
            <consortium name="The Broad Institute Genomics Platform"/>
            <consortium name="The Broad Institute Genome Sequencing Center for Infectious Disease"/>
            <person name="Wu L."/>
            <person name="Ma J."/>
        </authorList>
    </citation>
    <scope>NUCLEOTIDE SEQUENCE [LARGE SCALE GENOMIC DNA]</scope>
    <source>
        <strain evidence="2">CCUG 55250</strain>
    </source>
</reference>
<name>A0ABW0IE96_9BACT</name>
<dbReference type="EMBL" id="JBHSMA010000004">
    <property type="protein sequence ID" value="MFC5410442.1"/>
    <property type="molecule type" value="Genomic_DNA"/>
</dbReference>
<dbReference type="InterPro" id="IPR023168">
    <property type="entry name" value="GatB_Yqey_C_2"/>
</dbReference>
<dbReference type="RefSeq" id="WP_379845999.1">
    <property type="nucleotide sequence ID" value="NZ_JBHSMA010000004.1"/>
</dbReference>
<dbReference type="InterPro" id="IPR003789">
    <property type="entry name" value="Asn/Gln_tRNA_amidoTrase-B-like"/>
</dbReference>
<keyword evidence="2" id="KW-1185">Reference proteome</keyword>
<sequence length="151" mass="16342">MALKQQIDTDIKEAMKAKEQDRLRALRAIKSLILLEETKDGATGGDLKPEEELKLLTKAVKQRKDSADIYRTQGRDDLLQAELAEIAVIEKYLPKQLSEEDLKTALQAIIARVGATGPSDLGKVMGVATKELAGQADGKAISATVKSLLTA</sequence>
<dbReference type="PANTHER" id="PTHR28055:SF1">
    <property type="entry name" value="ALTERED INHERITANCE OF MITOCHONDRIA PROTEIN 41, MITOCHONDRIAL"/>
    <property type="match status" value="1"/>
</dbReference>
<dbReference type="InterPro" id="IPR042184">
    <property type="entry name" value="YqeY/Aim41_N"/>
</dbReference>
<comment type="caution">
    <text evidence="1">The sequence shown here is derived from an EMBL/GenBank/DDBJ whole genome shotgun (WGS) entry which is preliminary data.</text>
</comment>
<dbReference type="Gene3D" id="1.10.1510.10">
    <property type="entry name" value="Uncharacterised protein YqeY/AIM41 PF09424, N-terminal domain"/>
    <property type="match status" value="1"/>
</dbReference>
<dbReference type="Gene3D" id="1.10.10.410">
    <property type="match status" value="1"/>
</dbReference>
<gene>
    <name evidence="1" type="ORF">ACFPMF_14040</name>
</gene>
<proteinExistence type="predicted"/>
<dbReference type="Pfam" id="PF09424">
    <property type="entry name" value="YqeY"/>
    <property type="match status" value="1"/>
</dbReference>
<dbReference type="InterPro" id="IPR019004">
    <property type="entry name" value="YqeY/Aim41"/>
</dbReference>
<organism evidence="1 2">
    <name type="scientific">Larkinella bovis</name>
    <dbReference type="NCBI Taxonomy" id="683041"/>
    <lineage>
        <taxon>Bacteria</taxon>
        <taxon>Pseudomonadati</taxon>
        <taxon>Bacteroidota</taxon>
        <taxon>Cytophagia</taxon>
        <taxon>Cytophagales</taxon>
        <taxon>Spirosomataceae</taxon>
        <taxon>Larkinella</taxon>
    </lineage>
</organism>
<accession>A0ABW0IE96</accession>
<evidence type="ECO:0000313" key="1">
    <source>
        <dbReference type="EMBL" id="MFC5410442.1"/>
    </source>
</evidence>
<dbReference type="PANTHER" id="PTHR28055">
    <property type="entry name" value="ALTERED INHERITANCE OF MITOCHONDRIA PROTEIN 41, MITOCHONDRIAL"/>
    <property type="match status" value="1"/>
</dbReference>
<protein>
    <submittedName>
        <fullName evidence="1">GatB/YqeY domain-containing protein</fullName>
    </submittedName>
</protein>
<evidence type="ECO:0000313" key="2">
    <source>
        <dbReference type="Proteomes" id="UP001596106"/>
    </source>
</evidence>
<dbReference type="SUPFAM" id="SSF89095">
    <property type="entry name" value="GatB/YqeY motif"/>
    <property type="match status" value="1"/>
</dbReference>